<dbReference type="Proteomes" id="UP000192505">
    <property type="component" value="Unassembled WGS sequence"/>
</dbReference>
<dbReference type="EMBL" id="MTEI01000007">
    <property type="protein sequence ID" value="OQW87638.1"/>
    <property type="molecule type" value="Genomic_DNA"/>
</dbReference>
<organism evidence="2 3">
    <name type="scientific">Rhodoferax ferrireducens</name>
    <dbReference type="NCBI Taxonomy" id="192843"/>
    <lineage>
        <taxon>Bacteria</taxon>
        <taxon>Pseudomonadati</taxon>
        <taxon>Pseudomonadota</taxon>
        <taxon>Betaproteobacteria</taxon>
        <taxon>Burkholderiales</taxon>
        <taxon>Comamonadaceae</taxon>
        <taxon>Rhodoferax</taxon>
    </lineage>
</organism>
<evidence type="ECO:0000313" key="2">
    <source>
        <dbReference type="EMBL" id="OQW87638.1"/>
    </source>
</evidence>
<dbReference type="Gene3D" id="3.30.1460.30">
    <property type="entry name" value="YgaC/TfoX-N like chaperone"/>
    <property type="match status" value="1"/>
</dbReference>
<evidence type="ECO:0000313" key="3">
    <source>
        <dbReference type="Proteomes" id="UP000192505"/>
    </source>
</evidence>
<dbReference type="Pfam" id="PF04993">
    <property type="entry name" value="TfoX_N"/>
    <property type="match status" value="1"/>
</dbReference>
<dbReference type="AlphaFoldDB" id="A0A1W9KT79"/>
<sequence>MSTSPATVDFLLDQLTGVGPMGVRKMFGEYCLYWADKPIGLVCDNQLFLKPTAAGRGLMATVTEGSPYPGAKPHLLVTADLWDDRPWLGQLIQATAAELPPPKPKKKKA</sequence>
<dbReference type="SUPFAM" id="SSF159894">
    <property type="entry name" value="YgaC/TfoX-N like"/>
    <property type="match status" value="1"/>
</dbReference>
<comment type="caution">
    <text evidence="2">The sequence shown here is derived from an EMBL/GenBank/DDBJ whole genome shotgun (WGS) entry which is preliminary data.</text>
</comment>
<reference evidence="2 3" key="1">
    <citation type="submission" date="2017-01" db="EMBL/GenBank/DDBJ databases">
        <title>Novel large sulfur bacteria in the metagenomes of groundwater-fed chemosynthetic microbial mats in the Lake Huron basin.</title>
        <authorList>
            <person name="Sharrar A.M."/>
            <person name="Flood B.E."/>
            <person name="Bailey J.V."/>
            <person name="Jones D.S."/>
            <person name="Biddanda B."/>
            <person name="Ruberg S.A."/>
            <person name="Marcus D.N."/>
            <person name="Dick G.J."/>
        </authorList>
    </citation>
    <scope>NUCLEOTIDE SEQUENCE [LARGE SCALE GENOMIC DNA]</scope>
    <source>
        <strain evidence="2">A7</strain>
    </source>
</reference>
<protein>
    <submittedName>
        <fullName evidence="2">Competence protein TfoX</fullName>
    </submittedName>
</protein>
<accession>A0A1W9KT79</accession>
<name>A0A1W9KT79_9BURK</name>
<proteinExistence type="predicted"/>
<evidence type="ECO:0000259" key="1">
    <source>
        <dbReference type="Pfam" id="PF04993"/>
    </source>
</evidence>
<gene>
    <name evidence="2" type="ORF">BWK72_12020</name>
</gene>
<dbReference type="InterPro" id="IPR007076">
    <property type="entry name" value="TfoX_N"/>
</dbReference>
<feature type="domain" description="TfoX N-terminal" evidence="1">
    <location>
        <begin position="13"/>
        <end position="97"/>
    </location>
</feature>